<feature type="domain" description="Myb/SANT-like DNA-binding" evidence="2">
    <location>
        <begin position="11"/>
        <end position="84"/>
    </location>
</feature>
<protein>
    <recommendedName>
        <fullName evidence="2">Myb/SANT-like DNA-binding domain-containing protein</fullName>
    </recommendedName>
</protein>
<dbReference type="Pfam" id="PF13873">
    <property type="entry name" value="Myb_DNA-bind_5"/>
    <property type="match status" value="1"/>
</dbReference>
<evidence type="ECO:0000313" key="3">
    <source>
        <dbReference type="EnsemblMetazoa" id="XP_011669931"/>
    </source>
</evidence>
<proteinExistence type="predicted"/>
<sequence length="230" mass="25469">MASPIPKKRERKANFSTEEQYAMVTFVSQNTQALFGKAGFCGKRVEERKQKAWEQCEALLRAAGGCQREWKDVRKKWQELKTRALACRSKSKMTGGGPAPHMTVVFERVLEVLAPQCKDGICGSEDEAGVDDSQEFPEIDPEIDIDLLAGAIQDADDEAGSSDRVMRAGPSVFIPPSTPLPSITLPQEPQEPPPHQHPGCLPCQSHQNKMLETISSQLEIIISLLKKKEE</sequence>
<dbReference type="PANTHER" id="PTHR23098">
    <property type="entry name" value="AGAP001331-PA-RELATED"/>
    <property type="match status" value="1"/>
</dbReference>
<dbReference type="EnsemblMetazoa" id="XM_011671629">
    <property type="protein sequence ID" value="XP_011669931"/>
    <property type="gene ID" value="LOC100890617"/>
</dbReference>
<reference evidence="4" key="1">
    <citation type="submission" date="2015-02" db="EMBL/GenBank/DDBJ databases">
        <title>Genome sequencing for Strongylocentrotus purpuratus.</title>
        <authorList>
            <person name="Murali S."/>
            <person name="Liu Y."/>
            <person name="Vee V."/>
            <person name="English A."/>
            <person name="Wang M."/>
            <person name="Skinner E."/>
            <person name="Han Y."/>
            <person name="Muzny D.M."/>
            <person name="Worley K.C."/>
            <person name="Gibbs R.A."/>
        </authorList>
    </citation>
    <scope>NUCLEOTIDE SEQUENCE</scope>
</reference>
<dbReference type="InParanoid" id="A0A7M7HLF4"/>
<name>A0A7M7HLF4_STRPU</name>
<organism evidence="3 4">
    <name type="scientific">Strongylocentrotus purpuratus</name>
    <name type="common">Purple sea urchin</name>
    <dbReference type="NCBI Taxonomy" id="7668"/>
    <lineage>
        <taxon>Eukaryota</taxon>
        <taxon>Metazoa</taxon>
        <taxon>Echinodermata</taxon>
        <taxon>Eleutherozoa</taxon>
        <taxon>Echinozoa</taxon>
        <taxon>Echinoidea</taxon>
        <taxon>Euechinoidea</taxon>
        <taxon>Echinacea</taxon>
        <taxon>Camarodonta</taxon>
        <taxon>Echinidea</taxon>
        <taxon>Strongylocentrotidae</taxon>
        <taxon>Strongylocentrotus</taxon>
    </lineage>
</organism>
<dbReference type="OrthoDB" id="6131731at2759"/>
<dbReference type="KEGG" id="spu:100890617"/>
<reference evidence="3" key="2">
    <citation type="submission" date="2021-01" db="UniProtKB">
        <authorList>
            <consortium name="EnsemblMetazoa"/>
        </authorList>
    </citation>
    <scope>IDENTIFICATION</scope>
</reference>
<feature type="region of interest" description="Disordered" evidence="1">
    <location>
        <begin position="172"/>
        <end position="204"/>
    </location>
</feature>
<dbReference type="AlphaFoldDB" id="A0A7M7HLF4"/>
<dbReference type="InterPro" id="IPR028002">
    <property type="entry name" value="Myb_DNA-bind_5"/>
</dbReference>
<evidence type="ECO:0000256" key="1">
    <source>
        <dbReference type="SAM" id="MobiDB-lite"/>
    </source>
</evidence>
<evidence type="ECO:0000259" key="2">
    <source>
        <dbReference type="Pfam" id="PF13873"/>
    </source>
</evidence>
<dbReference type="RefSeq" id="XP_011669931.2">
    <property type="nucleotide sequence ID" value="XM_011671629.2"/>
</dbReference>
<dbReference type="PANTHER" id="PTHR23098:SF16">
    <property type="entry name" value="REGULATORY PROTEIN ZESTE"/>
    <property type="match status" value="1"/>
</dbReference>
<dbReference type="GeneID" id="100890617"/>
<accession>A0A7M7HLF4</accession>
<dbReference type="Proteomes" id="UP000007110">
    <property type="component" value="Unassembled WGS sequence"/>
</dbReference>
<evidence type="ECO:0000313" key="4">
    <source>
        <dbReference type="Proteomes" id="UP000007110"/>
    </source>
</evidence>
<keyword evidence="4" id="KW-1185">Reference proteome</keyword>